<dbReference type="Pfam" id="PF11351">
    <property type="entry name" value="GTA_holin_3TM"/>
    <property type="match status" value="1"/>
</dbReference>
<dbReference type="OrthoDB" id="7355053at2"/>
<gene>
    <name evidence="2" type="ORF">EI983_07270</name>
</gene>
<reference evidence="3" key="1">
    <citation type="submission" date="2018-12" db="EMBL/GenBank/DDBJ databases">
        <title>Complete genome sequence of Roseovarius sp. MME-070.</title>
        <authorList>
            <person name="Nam Y.-D."/>
            <person name="Kang J."/>
            <person name="Chung W.-H."/>
            <person name="Park Y.S."/>
        </authorList>
    </citation>
    <scope>NUCLEOTIDE SEQUENCE [LARGE SCALE GENOMIC DNA]</scope>
    <source>
        <strain evidence="3">MME-070</strain>
    </source>
</reference>
<accession>A0A6I6IM87</accession>
<keyword evidence="1" id="KW-0472">Membrane</keyword>
<organism evidence="2 3">
    <name type="scientific">Roseovarius faecimaris</name>
    <dbReference type="NCBI Taxonomy" id="2494550"/>
    <lineage>
        <taxon>Bacteria</taxon>
        <taxon>Pseudomonadati</taxon>
        <taxon>Pseudomonadota</taxon>
        <taxon>Alphaproteobacteria</taxon>
        <taxon>Rhodobacterales</taxon>
        <taxon>Roseobacteraceae</taxon>
        <taxon>Roseovarius</taxon>
    </lineage>
</organism>
<dbReference type="Proteomes" id="UP000428330">
    <property type="component" value="Chromosome"/>
</dbReference>
<name>A0A6I6IM87_9RHOB</name>
<dbReference type="KEGG" id="rom:EI983_07270"/>
<dbReference type="InterPro" id="IPR021497">
    <property type="entry name" value="GTA_holin_3TM"/>
</dbReference>
<feature type="transmembrane region" description="Helical" evidence="1">
    <location>
        <begin position="74"/>
        <end position="94"/>
    </location>
</feature>
<evidence type="ECO:0000313" key="2">
    <source>
        <dbReference type="EMBL" id="QGX98089.1"/>
    </source>
</evidence>
<proteinExistence type="predicted"/>
<keyword evidence="1" id="KW-0812">Transmembrane</keyword>
<protein>
    <submittedName>
        <fullName evidence="2">Carboxylesterase</fullName>
    </submittedName>
</protein>
<dbReference type="EMBL" id="CP034348">
    <property type="protein sequence ID" value="QGX98089.1"/>
    <property type="molecule type" value="Genomic_DNA"/>
</dbReference>
<keyword evidence="1" id="KW-1133">Transmembrane helix</keyword>
<evidence type="ECO:0000313" key="3">
    <source>
        <dbReference type="Proteomes" id="UP000428330"/>
    </source>
</evidence>
<sequence>MGLIDTVFGTIFGNGRNAIVETAQVFRENTEAGAAREAELTEQVLAQFAKEFSTSNRGLFDRVMDGINRIPRPAMAIGTLGLFVAAMVNPIWFAERMQGIALVPEPLWWLLGAIVSFYFGARHQFKGQQFQQSIAATMALAPAVRSNIDTLRGGEAQPGKADTGTDAGLSLQLTEATARENAALAEWREARSR</sequence>
<evidence type="ECO:0000256" key="1">
    <source>
        <dbReference type="SAM" id="Phobius"/>
    </source>
</evidence>
<dbReference type="RefSeq" id="WP_157706721.1">
    <property type="nucleotide sequence ID" value="NZ_CP034348.1"/>
</dbReference>
<keyword evidence="3" id="KW-1185">Reference proteome</keyword>
<dbReference type="AlphaFoldDB" id="A0A6I6IM87"/>
<feature type="transmembrane region" description="Helical" evidence="1">
    <location>
        <begin position="106"/>
        <end position="121"/>
    </location>
</feature>